<reference evidence="2" key="1">
    <citation type="submission" date="2021-04" db="EMBL/GenBank/DDBJ databases">
        <authorList>
            <person name="Tunstrom K."/>
        </authorList>
    </citation>
    <scope>NUCLEOTIDE SEQUENCE</scope>
</reference>
<dbReference type="OrthoDB" id="7490061at2759"/>
<name>A0A8S3WV15_PARAO</name>
<comment type="caution">
    <text evidence="2">The sequence shown here is derived from an EMBL/GenBank/DDBJ whole genome shotgun (WGS) entry which is preliminary data.</text>
</comment>
<accession>A0A8S3WV15</accession>
<dbReference type="EMBL" id="CAJQZP010000746">
    <property type="protein sequence ID" value="CAG4982608.1"/>
    <property type="molecule type" value="Genomic_DNA"/>
</dbReference>
<gene>
    <name evidence="2" type="ORF">PAPOLLO_LOCUS10482</name>
</gene>
<evidence type="ECO:0000256" key="1">
    <source>
        <dbReference type="SAM" id="Coils"/>
    </source>
</evidence>
<feature type="coiled-coil region" evidence="1">
    <location>
        <begin position="4"/>
        <end position="31"/>
    </location>
</feature>
<keyword evidence="3" id="KW-1185">Reference proteome</keyword>
<proteinExistence type="predicted"/>
<evidence type="ECO:0000313" key="3">
    <source>
        <dbReference type="Proteomes" id="UP000691718"/>
    </source>
</evidence>
<sequence>MKKIKSLTNDLLSANQEIENLNSENFRLKVDLDKSLKIIDSYKRIITSDRKSMTPTPRGKRKYSQNKIFESPAQITNPGTDGQSINNSPIPITNRSLDELEQNAINNDNFNIMTIPSEKPINLPACCTTFSNKILQKDIQQKKEINCDTPLLYASKEQINSHEKGNKVWKRKIVIVADEQGYKIRETLQNFVGCEFIVTCYSKYGAPLKEVLAPAESELSKLNSNDFVIILGGINDKNPRELLFFLRQFLNNASKPNILVSEVPRSKYLNERKLNYEIKFICSEFKYVNFIEMNYSVMIPRRKYFPLYTSQLLLQEILRVDYKLKYEIYCKSLKDIPEHKQTFTENSTQTDMFVDLVKCNNFSDSSTQTDMAIETPSQINSTNFFLV</sequence>
<organism evidence="2 3">
    <name type="scientific">Parnassius apollo</name>
    <name type="common">Apollo butterfly</name>
    <name type="synonym">Papilio apollo</name>
    <dbReference type="NCBI Taxonomy" id="110799"/>
    <lineage>
        <taxon>Eukaryota</taxon>
        <taxon>Metazoa</taxon>
        <taxon>Ecdysozoa</taxon>
        <taxon>Arthropoda</taxon>
        <taxon>Hexapoda</taxon>
        <taxon>Insecta</taxon>
        <taxon>Pterygota</taxon>
        <taxon>Neoptera</taxon>
        <taxon>Endopterygota</taxon>
        <taxon>Lepidoptera</taxon>
        <taxon>Glossata</taxon>
        <taxon>Ditrysia</taxon>
        <taxon>Papilionoidea</taxon>
        <taxon>Papilionidae</taxon>
        <taxon>Parnassiinae</taxon>
        <taxon>Parnassini</taxon>
        <taxon>Parnassius</taxon>
        <taxon>Parnassius</taxon>
    </lineage>
</organism>
<dbReference type="AlphaFoldDB" id="A0A8S3WV15"/>
<keyword evidence="1" id="KW-0175">Coiled coil</keyword>
<evidence type="ECO:0000313" key="2">
    <source>
        <dbReference type="EMBL" id="CAG4982608.1"/>
    </source>
</evidence>
<dbReference type="Proteomes" id="UP000691718">
    <property type="component" value="Unassembled WGS sequence"/>
</dbReference>
<protein>
    <submittedName>
        <fullName evidence="2">(apollo) hypothetical protein</fullName>
    </submittedName>
</protein>